<keyword evidence="1" id="KW-1133">Transmembrane helix</keyword>
<organism evidence="4 5">
    <name type="scientific">Pedobacter steynii</name>
    <dbReference type="NCBI Taxonomy" id="430522"/>
    <lineage>
        <taxon>Bacteria</taxon>
        <taxon>Pseudomonadati</taxon>
        <taxon>Bacteroidota</taxon>
        <taxon>Sphingobacteriia</taxon>
        <taxon>Sphingobacteriales</taxon>
        <taxon>Sphingobacteriaceae</taxon>
        <taxon>Pedobacter</taxon>
    </lineage>
</organism>
<dbReference type="Proteomes" id="UP000183200">
    <property type="component" value="Unassembled WGS sequence"/>
</dbReference>
<evidence type="ECO:0000256" key="1">
    <source>
        <dbReference type="SAM" id="Phobius"/>
    </source>
</evidence>
<reference evidence="5" key="1">
    <citation type="submission" date="2016-10" db="EMBL/GenBank/DDBJ databases">
        <authorList>
            <person name="Varghese N."/>
            <person name="Submissions S."/>
        </authorList>
    </citation>
    <scope>NUCLEOTIDE SEQUENCE [LARGE SCALE GENOMIC DNA]</scope>
    <source>
        <strain evidence="5">DSM 19110</strain>
    </source>
</reference>
<dbReference type="GO" id="GO:0016989">
    <property type="term" value="F:sigma factor antagonist activity"/>
    <property type="evidence" value="ECO:0007669"/>
    <property type="project" value="TreeGrafter"/>
</dbReference>
<name>A0A1G9Z4W5_9SPHI</name>
<dbReference type="Pfam" id="PF04773">
    <property type="entry name" value="FecR"/>
    <property type="match status" value="1"/>
</dbReference>
<dbReference type="InterPro" id="IPR012373">
    <property type="entry name" value="Ferrdict_sens_TM"/>
</dbReference>
<dbReference type="AlphaFoldDB" id="A0A1G9Z4W5"/>
<feature type="domain" description="FecR protein" evidence="2">
    <location>
        <begin position="169"/>
        <end position="264"/>
    </location>
</feature>
<dbReference type="PANTHER" id="PTHR30273">
    <property type="entry name" value="PERIPLASMIC SIGNAL SENSOR AND SIGMA FACTOR ACTIVATOR FECR-RELATED"/>
    <property type="match status" value="1"/>
</dbReference>
<keyword evidence="1" id="KW-0812">Transmembrane</keyword>
<dbReference type="RefSeq" id="WP_083361932.1">
    <property type="nucleotide sequence ID" value="NZ_FNGY01000006.1"/>
</dbReference>
<accession>A0A1G9Z4W5</accession>
<evidence type="ECO:0000313" key="5">
    <source>
        <dbReference type="Proteomes" id="UP000183200"/>
    </source>
</evidence>
<dbReference type="Pfam" id="PF16344">
    <property type="entry name" value="FecR_C"/>
    <property type="match status" value="1"/>
</dbReference>
<dbReference type="Gene3D" id="2.60.120.1440">
    <property type="match status" value="1"/>
</dbReference>
<dbReference type="FunFam" id="2.60.120.1440:FF:000001">
    <property type="entry name" value="Putative anti-sigma factor"/>
    <property type="match status" value="1"/>
</dbReference>
<evidence type="ECO:0000259" key="3">
    <source>
        <dbReference type="Pfam" id="PF16344"/>
    </source>
</evidence>
<gene>
    <name evidence="4" type="ORF">SAMN05421820_106331</name>
</gene>
<dbReference type="InterPro" id="IPR006860">
    <property type="entry name" value="FecR"/>
</dbReference>
<evidence type="ECO:0000259" key="2">
    <source>
        <dbReference type="Pfam" id="PF04773"/>
    </source>
</evidence>
<protein>
    <submittedName>
        <fullName evidence="4">FecR protein</fullName>
    </submittedName>
</protein>
<keyword evidence="5" id="KW-1185">Reference proteome</keyword>
<dbReference type="PANTHER" id="PTHR30273:SF2">
    <property type="entry name" value="PROTEIN FECR"/>
    <property type="match status" value="1"/>
</dbReference>
<dbReference type="EMBL" id="FNGY01000006">
    <property type="protein sequence ID" value="SDN15713.1"/>
    <property type="molecule type" value="Genomic_DNA"/>
</dbReference>
<feature type="domain" description="Protein FecR C-terminal" evidence="3">
    <location>
        <begin position="306"/>
        <end position="374"/>
    </location>
</feature>
<keyword evidence="1" id="KW-0472">Membrane</keyword>
<sequence length="376" mass="41961">MKESEFLMLAGKVSDGTASYAELSLYNAYLNFLQKNASDTGAELTGEEVSVLWDKINLGTEERPATKSFSLIYKIAIAASVLMISGLGIYFFNPNHVLKPTENLELVADIQPGGNKAVLTLADGHQVALNDSSNRIITAENGMQIHLNDGGELVYQITDDKKIKSDYNKIETGIGGQYQVILPDGTKVWLNSSSSLRYPTVFNTGERTVELKGEGYFEVTKDKTKPFKVITETQQVEVLGTKFNINAYPEEEHIRTTLLQGSVNVGVLNKTSAYTLKPGEQAVLTAQHFKIATVDTEEFISWKDGYFLFNDEPIFTAMRKLARWYDVEVVYEGDFKDINFGGSVSKSNSLQKTLKVLQSTNKLKFKIEGRRIKIMR</sequence>
<feature type="transmembrane region" description="Helical" evidence="1">
    <location>
        <begin position="71"/>
        <end position="92"/>
    </location>
</feature>
<dbReference type="OrthoDB" id="1099963at2"/>
<dbReference type="InterPro" id="IPR032508">
    <property type="entry name" value="FecR_C"/>
</dbReference>
<evidence type="ECO:0000313" key="4">
    <source>
        <dbReference type="EMBL" id="SDN15713.1"/>
    </source>
</evidence>
<proteinExistence type="predicted"/>
<dbReference type="Gene3D" id="3.55.50.30">
    <property type="match status" value="1"/>
</dbReference>